<name>A0A2R5HFI2_9LACT</name>
<dbReference type="SUPFAM" id="SSF118116">
    <property type="entry name" value="DNA mismatch repair protein MutL"/>
    <property type="match status" value="1"/>
</dbReference>
<dbReference type="SMART" id="SM01340">
    <property type="entry name" value="DNA_mis_repair"/>
    <property type="match status" value="1"/>
</dbReference>
<feature type="domain" description="MutL C-terminal dimerisation" evidence="5">
    <location>
        <begin position="413"/>
        <end position="555"/>
    </location>
</feature>
<organism evidence="7 8">
    <name type="scientific">Lactococcus termiticola</name>
    <dbReference type="NCBI Taxonomy" id="2169526"/>
    <lineage>
        <taxon>Bacteria</taxon>
        <taxon>Bacillati</taxon>
        <taxon>Bacillota</taxon>
        <taxon>Bacilli</taxon>
        <taxon>Lactobacillales</taxon>
        <taxon>Streptococcaceae</taxon>
        <taxon>Lactococcus</taxon>
    </lineage>
</organism>
<dbReference type="EMBL" id="BFFO01000003">
    <property type="protein sequence ID" value="GBG96596.1"/>
    <property type="molecule type" value="Genomic_DNA"/>
</dbReference>
<gene>
    <name evidence="4 7" type="primary">mutL</name>
    <name evidence="7" type="ORF">NtB2_00709</name>
</gene>
<dbReference type="HAMAP" id="MF_00149">
    <property type="entry name" value="DNA_mis_repair"/>
    <property type="match status" value="1"/>
</dbReference>
<dbReference type="CDD" id="cd00782">
    <property type="entry name" value="MutL_Trans"/>
    <property type="match status" value="1"/>
</dbReference>
<dbReference type="GO" id="GO:0005524">
    <property type="term" value="F:ATP binding"/>
    <property type="evidence" value="ECO:0007669"/>
    <property type="project" value="InterPro"/>
</dbReference>
<dbReference type="SUPFAM" id="SSF54211">
    <property type="entry name" value="Ribosomal protein S5 domain 2-like"/>
    <property type="match status" value="1"/>
</dbReference>
<dbReference type="InterPro" id="IPR042120">
    <property type="entry name" value="MutL_C_dimsub"/>
</dbReference>
<dbReference type="Gene3D" id="3.30.230.10">
    <property type="match status" value="1"/>
</dbReference>
<accession>A0A2R5HFI2</accession>
<dbReference type="InterPro" id="IPR037198">
    <property type="entry name" value="MutL_C_sf"/>
</dbReference>
<dbReference type="InterPro" id="IPR036890">
    <property type="entry name" value="HATPase_C_sf"/>
</dbReference>
<dbReference type="SMART" id="SM00853">
    <property type="entry name" value="MutL_C"/>
    <property type="match status" value="1"/>
</dbReference>
<dbReference type="Proteomes" id="UP000245021">
    <property type="component" value="Unassembled WGS sequence"/>
</dbReference>
<keyword evidence="8" id="KW-1185">Reference proteome</keyword>
<dbReference type="PROSITE" id="PS00058">
    <property type="entry name" value="DNA_MISMATCH_REPAIR_1"/>
    <property type="match status" value="1"/>
</dbReference>
<dbReference type="InterPro" id="IPR014721">
    <property type="entry name" value="Ribsml_uS5_D2-typ_fold_subgr"/>
</dbReference>
<keyword evidence="3 4" id="KW-0234">DNA repair</keyword>
<dbReference type="Gene3D" id="3.30.1370.100">
    <property type="entry name" value="MutL, C-terminal domain, regulatory subdomain"/>
    <property type="match status" value="1"/>
</dbReference>
<protein>
    <recommendedName>
        <fullName evidence="4">DNA mismatch repair protein MutL</fullName>
    </recommendedName>
</protein>
<comment type="similarity">
    <text evidence="1 4">Belongs to the DNA mismatch repair MutL/HexB family.</text>
</comment>
<dbReference type="CDD" id="cd16926">
    <property type="entry name" value="HATPase_MutL-MLH-PMS-like"/>
    <property type="match status" value="1"/>
</dbReference>
<dbReference type="GO" id="GO:0006298">
    <property type="term" value="P:mismatch repair"/>
    <property type="evidence" value="ECO:0007669"/>
    <property type="project" value="UniProtKB-UniRule"/>
</dbReference>
<dbReference type="OrthoDB" id="9763467at2"/>
<comment type="function">
    <text evidence="4">This protein is involved in the repair of mismatches in DNA. It is required for dam-dependent methyl-directed DNA mismatch repair. May act as a 'molecular matchmaker', a protein that promotes the formation of a stable complex between two or more DNA-binding proteins in an ATP-dependent manner without itself being part of a final effector complex.</text>
</comment>
<evidence type="ECO:0000259" key="5">
    <source>
        <dbReference type="SMART" id="SM00853"/>
    </source>
</evidence>
<feature type="domain" description="DNA mismatch repair protein S5" evidence="6">
    <location>
        <begin position="209"/>
        <end position="327"/>
    </location>
</feature>
<dbReference type="Pfam" id="PF13589">
    <property type="entry name" value="HATPase_c_3"/>
    <property type="match status" value="1"/>
</dbReference>
<dbReference type="NCBIfam" id="TIGR00585">
    <property type="entry name" value="mutl"/>
    <property type="match status" value="1"/>
</dbReference>
<dbReference type="Gene3D" id="3.30.565.10">
    <property type="entry name" value="Histidine kinase-like ATPase, C-terminal domain"/>
    <property type="match status" value="1"/>
</dbReference>
<dbReference type="Pfam" id="PF01119">
    <property type="entry name" value="DNA_mis_repair"/>
    <property type="match status" value="1"/>
</dbReference>
<dbReference type="GO" id="GO:0030983">
    <property type="term" value="F:mismatched DNA binding"/>
    <property type="evidence" value="ECO:0007669"/>
    <property type="project" value="InterPro"/>
</dbReference>
<dbReference type="GO" id="GO:0016887">
    <property type="term" value="F:ATP hydrolysis activity"/>
    <property type="evidence" value="ECO:0007669"/>
    <property type="project" value="InterPro"/>
</dbReference>
<evidence type="ECO:0000256" key="3">
    <source>
        <dbReference type="ARBA" id="ARBA00023204"/>
    </source>
</evidence>
<dbReference type="GO" id="GO:0140664">
    <property type="term" value="F:ATP-dependent DNA damage sensor activity"/>
    <property type="evidence" value="ECO:0007669"/>
    <property type="project" value="InterPro"/>
</dbReference>
<dbReference type="InterPro" id="IPR020568">
    <property type="entry name" value="Ribosomal_Su5_D2-typ_SF"/>
</dbReference>
<evidence type="ECO:0000313" key="8">
    <source>
        <dbReference type="Proteomes" id="UP000245021"/>
    </source>
</evidence>
<dbReference type="SUPFAM" id="SSF55874">
    <property type="entry name" value="ATPase domain of HSP90 chaperone/DNA topoisomerase II/histidine kinase"/>
    <property type="match status" value="1"/>
</dbReference>
<dbReference type="GO" id="GO:0032300">
    <property type="term" value="C:mismatch repair complex"/>
    <property type="evidence" value="ECO:0007669"/>
    <property type="project" value="InterPro"/>
</dbReference>
<evidence type="ECO:0000256" key="4">
    <source>
        <dbReference type="HAMAP-Rule" id="MF_00149"/>
    </source>
</evidence>
<evidence type="ECO:0000259" key="6">
    <source>
        <dbReference type="SMART" id="SM01340"/>
    </source>
</evidence>
<dbReference type="FunFam" id="3.30.565.10:FF:000003">
    <property type="entry name" value="DNA mismatch repair endonuclease MutL"/>
    <property type="match status" value="1"/>
</dbReference>
<dbReference type="InterPro" id="IPR002099">
    <property type="entry name" value="MutL/Mlh/PMS"/>
</dbReference>
<keyword evidence="2 4" id="KW-0227">DNA damage</keyword>
<dbReference type="AlphaFoldDB" id="A0A2R5HFI2"/>
<dbReference type="PANTHER" id="PTHR10073:SF12">
    <property type="entry name" value="DNA MISMATCH REPAIR PROTEIN MLH1"/>
    <property type="match status" value="1"/>
</dbReference>
<dbReference type="InterPro" id="IPR013507">
    <property type="entry name" value="DNA_mismatch_S5_2-like"/>
</dbReference>
<dbReference type="PANTHER" id="PTHR10073">
    <property type="entry name" value="DNA MISMATCH REPAIR PROTEIN MLH, PMS, MUTL"/>
    <property type="match status" value="1"/>
</dbReference>
<dbReference type="InterPro" id="IPR014790">
    <property type="entry name" value="MutL_C"/>
</dbReference>
<sequence length="613" mass="68739">MGNIIELDEQLANQINAGEVVVRPANAVKELVENAIDAGASRIEVAIEEAGLKKIEVVDNGSGILGEDVPLAIRPHATSKIKAIGDLQRLRSLGFRGEALPSIASISRMTIETSTADESAGSRLVAMGPDILTHEPGAKRRGTKIIVEELFYNTPARLKFIKSLQAEVSQILNIMNRLALAHPEIAFVLTNEGREQLRTAGNGDMRQVIAAVYGMRVAKKIRKIQGEDLDHSITGFVSLPELTWSNRNRISLFINGRYIWNLDLNRAIIEGYGSKLMVGRFPLAVISISMDPHLVGVNVHPTKQEVELSKKEELKNLIRQAIRETLADEVLIPDALENLNGQLKEKPTAAPEPARPAWTAEPVAETISQVEERPSQPLLSPQKEEVIFQELFDAGPQFLDETEEKAQFPALQFLGQLHATYLLCQAEDGLYIVDQHAAQERFKYEYWRDKIGEVQMEQQSLLMPYIFDFPKDEFIQILEQKEGLEVAGVFLEEYGDQQFILREHPTWMPEARIEEVVKEMIDRLLASREISVKALREDLAIMIACKSSIKAHDVLDADSCKRVLTDLASCKNPYNCPHGRPTMVHFTGTDLEKMFRRIMQSHLSKASSWKLSD</sequence>
<dbReference type="RefSeq" id="WP_109245565.1">
    <property type="nucleotide sequence ID" value="NZ_BFFO01000003.1"/>
</dbReference>
<reference evidence="7 8" key="1">
    <citation type="journal article" date="2018" name="Genome Announc.">
        <title>Draft Genome Sequence of Lactococcus sp. Strain NtB2 (JCM 32569), Isolated from the Gut of the Higher Termite Nasutitermes takasagoensis.</title>
        <authorList>
            <person name="Noda S."/>
            <person name="Aihara C."/>
            <person name="Yuki M."/>
            <person name="Ohkuma M."/>
        </authorList>
    </citation>
    <scope>NUCLEOTIDE SEQUENCE [LARGE SCALE GENOMIC DNA]</scope>
    <source>
        <strain evidence="7 8">NtB2</strain>
    </source>
</reference>
<dbReference type="InterPro" id="IPR014762">
    <property type="entry name" value="DNA_mismatch_repair_CS"/>
</dbReference>
<dbReference type="InterPro" id="IPR042121">
    <property type="entry name" value="MutL_C_regsub"/>
</dbReference>
<evidence type="ECO:0000256" key="1">
    <source>
        <dbReference type="ARBA" id="ARBA00006082"/>
    </source>
</evidence>
<dbReference type="InterPro" id="IPR020667">
    <property type="entry name" value="DNA_mismatch_repair_MutL"/>
</dbReference>
<evidence type="ECO:0000256" key="2">
    <source>
        <dbReference type="ARBA" id="ARBA00022763"/>
    </source>
</evidence>
<evidence type="ECO:0000313" key="7">
    <source>
        <dbReference type="EMBL" id="GBG96596.1"/>
    </source>
</evidence>
<dbReference type="Pfam" id="PF08676">
    <property type="entry name" value="MutL_C"/>
    <property type="match status" value="1"/>
</dbReference>
<proteinExistence type="inferred from homology"/>
<dbReference type="InterPro" id="IPR038973">
    <property type="entry name" value="MutL/Mlh/Pms-like"/>
</dbReference>
<dbReference type="Gene3D" id="3.30.1540.20">
    <property type="entry name" value="MutL, C-terminal domain, dimerisation subdomain"/>
    <property type="match status" value="1"/>
</dbReference>
<comment type="caution">
    <text evidence="7">The sequence shown here is derived from an EMBL/GenBank/DDBJ whole genome shotgun (WGS) entry which is preliminary data.</text>
</comment>
<dbReference type="FunFam" id="3.30.1370.100:FF:000004">
    <property type="entry name" value="DNA mismatch repair endonuclease MutL"/>
    <property type="match status" value="1"/>
</dbReference>